<reference evidence="3" key="2">
    <citation type="submission" date="2019-09" db="EMBL/GenBank/DDBJ databases">
        <title>Organ-specific transcriptomic study of the physiology of the cattle tick, Rhipicephalus microplus.</title>
        <authorList>
            <person name="Tirloni L."/>
            <person name="Braz G."/>
            <person name="Gandara A.C.P."/>
            <person name="Sabadin G.A."/>
            <person name="da Silva R.M."/>
            <person name="Guizzo M.G."/>
            <person name="Machado J.A."/>
            <person name="Costa E.P."/>
            <person name="Gomes H.F."/>
            <person name="Moraes J."/>
            <person name="Mota M.B.S."/>
            <person name="Mesquita R.D."/>
            <person name="Alvarenga P.H."/>
            <person name="Alves F."/>
            <person name="Seixas A."/>
            <person name="da Fonseca R.N."/>
            <person name="Fogaca A."/>
            <person name="Logullo C."/>
            <person name="Tanaka A."/>
            <person name="Daffre S."/>
            <person name="Termignoni C."/>
            <person name="Vaz I.S.Jr."/>
            <person name="Oliveira P.L."/>
            <person name="Ribeiro J.M."/>
        </authorList>
    </citation>
    <scope>NUCLEOTIDE SEQUENCE</scope>
    <source>
        <strain evidence="3">Porto Alegre</strain>
    </source>
</reference>
<feature type="signal peptide" evidence="1">
    <location>
        <begin position="1"/>
        <end position="21"/>
    </location>
</feature>
<accession>A0A034WWM1</accession>
<evidence type="ECO:0000313" key="2">
    <source>
        <dbReference type="EMBL" id="JAC59044.1"/>
    </source>
</evidence>
<evidence type="ECO:0000256" key="1">
    <source>
        <dbReference type="SAM" id="SignalP"/>
    </source>
</evidence>
<name>A0A034WWM1_RHIMP</name>
<feature type="chain" id="PRO_5035982573" evidence="1">
    <location>
        <begin position="22"/>
        <end position="240"/>
    </location>
</feature>
<sequence length="240" mass="26130">MATSLGVTLLFFSALPLLGRCELKLNPGCKVETLRACGDDFIPYKKGPHLHESGQEFDEGCKKDKTQLPCTIKFINDCTEGLSKAAALVAVKALEENVEAACAVGSDAYNRYQKAIKCMNSQGEKLHKCISNFQGVLERAVVKAPSKEVIHYTCCSYSQTVDCLTDALAPCKSVGAQDYIVGIVEQMFGETLNLVCGKYKKGSAECKSLPQLPRLGANDRRLDNIVEILLETANTLGRKN</sequence>
<proteinExistence type="predicted"/>
<dbReference type="PANTHER" id="PTHR33964:SF1">
    <property type="entry name" value="RE45066P"/>
    <property type="match status" value="1"/>
</dbReference>
<dbReference type="OrthoDB" id="6482048at2759"/>
<evidence type="ECO:0000313" key="3">
    <source>
        <dbReference type="EMBL" id="NOV39963.1"/>
    </source>
</evidence>
<keyword evidence="1" id="KW-0732">Signal</keyword>
<dbReference type="RefSeq" id="XP_037274736.1">
    <property type="nucleotide sequence ID" value="XM_037418839.1"/>
</dbReference>
<reference evidence="2" key="1">
    <citation type="journal article" date="2014" name="PLoS ONE">
        <title>Proteomic Analysis of Cattle Tick Rhipicephalus (Boophilus) microplus Saliva: A Comparison between Partially and Fully Engorged Females.</title>
        <authorList>
            <person name="Tirloni L."/>
            <person name="Reck J."/>
            <person name="Terra R.M."/>
            <person name="Martins J.R."/>
            <person name="Mulenga A."/>
            <person name="Sherman N.E."/>
            <person name="Fox J.W."/>
            <person name="Yates J.R.III."/>
            <person name="Termignoni C."/>
            <person name="Pinto A.F."/>
            <person name="da Silva Vaz I.Jr."/>
        </authorList>
    </citation>
    <scope>NUCLEOTIDE SEQUENCE</scope>
</reference>
<dbReference type="EMBL" id="GHWJ01007226">
    <property type="protein sequence ID" value="NOV39963.1"/>
    <property type="molecule type" value="Transcribed_RNA"/>
</dbReference>
<dbReference type="EMBL" id="GBBR01000018">
    <property type="protein sequence ID" value="JAC59044.1"/>
    <property type="molecule type" value="Transcribed_RNA"/>
</dbReference>
<dbReference type="AlphaFoldDB" id="A0A034WWM1"/>
<dbReference type="VEuPathDB" id="VectorBase:LOC119167366"/>
<protein>
    <submittedName>
        <fullName evidence="3">Putative conserved secreted protein fat body overexpressed</fullName>
    </submittedName>
    <submittedName>
        <fullName evidence="2">Secreted protein 12</fullName>
    </submittedName>
</protein>
<dbReference type="OMA" id="DVIHYTC"/>
<organism evidence="2">
    <name type="scientific">Rhipicephalus microplus</name>
    <name type="common">Cattle tick</name>
    <name type="synonym">Boophilus microplus</name>
    <dbReference type="NCBI Taxonomy" id="6941"/>
    <lineage>
        <taxon>Eukaryota</taxon>
        <taxon>Metazoa</taxon>
        <taxon>Ecdysozoa</taxon>
        <taxon>Arthropoda</taxon>
        <taxon>Chelicerata</taxon>
        <taxon>Arachnida</taxon>
        <taxon>Acari</taxon>
        <taxon>Parasitiformes</taxon>
        <taxon>Ixodida</taxon>
        <taxon>Ixodoidea</taxon>
        <taxon>Ixodidae</taxon>
        <taxon>Rhipicephalinae</taxon>
        <taxon>Rhipicephalus</taxon>
        <taxon>Boophilus</taxon>
    </lineage>
</organism>
<dbReference type="KEGG" id="rmp:119167366"/>
<dbReference type="PANTHER" id="PTHR33964">
    <property type="entry name" value="RE45066P-RELATED"/>
    <property type="match status" value="1"/>
</dbReference>